<feature type="transmembrane region" description="Helical" evidence="1">
    <location>
        <begin position="21"/>
        <end position="44"/>
    </location>
</feature>
<dbReference type="RefSeq" id="WP_353649613.1">
    <property type="nucleotide sequence ID" value="NZ_CP159218.1"/>
</dbReference>
<feature type="transmembrane region" description="Helical" evidence="1">
    <location>
        <begin position="50"/>
        <end position="68"/>
    </location>
</feature>
<evidence type="ECO:0000313" key="2">
    <source>
        <dbReference type="EMBL" id="XCG63999.1"/>
    </source>
</evidence>
<sequence>MTLRPEITNTDSNLPRRRRRANGIFGLLPFVALSALQVVLFFAGYPGHDWRYLTGLPVTAIGLTIAIKNWGRPKMLLLGAVIAFVGCVFPFFITD</sequence>
<feature type="transmembrane region" description="Helical" evidence="1">
    <location>
        <begin position="75"/>
        <end position="93"/>
    </location>
</feature>
<reference evidence="2" key="1">
    <citation type="submission" date="2024-05" db="EMBL/GenBank/DDBJ databases">
        <authorList>
            <person name="Cai S.Y."/>
            <person name="Jin L.M."/>
            <person name="Li H.R."/>
        </authorList>
    </citation>
    <scope>NUCLEOTIDE SEQUENCE</scope>
    <source>
        <strain evidence="2">A5-74</strain>
    </source>
</reference>
<dbReference type="EMBL" id="CP159218">
    <property type="protein sequence ID" value="XCG63999.1"/>
    <property type="molecule type" value="Genomic_DNA"/>
</dbReference>
<gene>
    <name evidence="2" type="ORF">ABLG96_01235</name>
</gene>
<dbReference type="AlphaFoldDB" id="A0AAU8DT25"/>
<accession>A0AAU8DT25</accession>
<evidence type="ECO:0000256" key="1">
    <source>
        <dbReference type="SAM" id="Phobius"/>
    </source>
</evidence>
<keyword evidence="1" id="KW-0472">Membrane</keyword>
<keyword evidence="1" id="KW-0812">Transmembrane</keyword>
<protein>
    <submittedName>
        <fullName evidence="2">Uncharacterized protein</fullName>
    </submittedName>
</protein>
<organism evidence="2">
    <name type="scientific">Nakamurella sp. A5-74</name>
    <dbReference type="NCBI Taxonomy" id="3158264"/>
    <lineage>
        <taxon>Bacteria</taxon>
        <taxon>Bacillati</taxon>
        <taxon>Actinomycetota</taxon>
        <taxon>Actinomycetes</taxon>
        <taxon>Nakamurellales</taxon>
        <taxon>Nakamurellaceae</taxon>
        <taxon>Nakamurella</taxon>
    </lineage>
</organism>
<proteinExistence type="predicted"/>
<name>A0AAU8DT25_9ACTN</name>
<keyword evidence="1" id="KW-1133">Transmembrane helix</keyword>